<dbReference type="InterPro" id="IPR029903">
    <property type="entry name" value="RmlD-like-bd"/>
</dbReference>
<name>A0A2A5B905_9GAMM</name>
<evidence type="ECO:0000256" key="6">
    <source>
        <dbReference type="RuleBase" id="RU364082"/>
    </source>
</evidence>
<dbReference type="PANTHER" id="PTHR10491:SF4">
    <property type="entry name" value="METHIONINE ADENOSYLTRANSFERASE 2 SUBUNIT BETA"/>
    <property type="match status" value="1"/>
</dbReference>
<organism evidence="8 9">
    <name type="scientific">SAR86 cluster bacterium</name>
    <dbReference type="NCBI Taxonomy" id="2030880"/>
    <lineage>
        <taxon>Bacteria</taxon>
        <taxon>Pseudomonadati</taxon>
        <taxon>Pseudomonadota</taxon>
        <taxon>Gammaproteobacteria</taxon>
        <taxon>SAR86 cluster</taxon>
    </lineage>
</organism>
<evidence type="ECO:0000256" key="4">
    <source>
        <dbReference type="ARBA" id="ARBA00017099"/>
    </source>
</evidence>
<dbReference type="AlphaFoldDB" id="A0A2A5B905"/>
<evidence type="ECO:0000313" key="8">
    <source>
        <dbReference type="EMBL" id="PCJ27811.1"/>
    </source>
</evidence>
<evidence type="ECO:0000259" key="7">
    <source>
        <dbReference type="Pfam" id="PF04321"/>
    </source>
</evidence>
<dbReference type="Proteomes" id="UP000218327">
    <property type="component" value="Unassembled WGS sequence"/>
</dbReference>
<dbReference type="GO" id="GO:0005829">
    <property type="term" value="C:cytosol"/>
    <property type="evidence" value="ECO:0007669"/>
    <property type="project" value="TreeGrafter"/>
</dbReference>
<protein>
    <recommendedName>
        <fullName evidence="4 6">dTDP-4-dehydrorhamnose reductase</fullName>
        <ecNumber evidence="3 6">1.1.1.133</ecNumber>
    </recommendedName>
</protein>
<sequence length="301" mass="33065">MVLCGAAGQLGQTLQALWPASVLCQHFNLVALSREDLDICNKGDVRAKLSSLNCKLLINAAAYTAVDQAEEEQDNAFAINDTGVENLATWAAENHAWLIHISTDFVFDGNGSSPYLPDSETKPIGAYGRSKLAGEQQIQRLLPDSGVIIRTSWLYSEYGNNFVKTMLRLMKERPELKVVNDQIGSPSSTHSLAELIFAMICKAHDCGEQVSGIYHWSDGGNISWFDFALAIQKQALQQGLLSTQIPVQPITSNEYPTPAKRPAYSVLDRSLTLSTIDCSNLNWEQQLQIVINKIAAFDSSS</sequence>
<evidence type="ECO:0000256" key="2">
    <source>
        <dbReference type="ARBA" id="ARBA00010944"/>
    </source>
</evidence>
<dbReference type="CDD" id="cd05254">
    <property type="entry name" value="dTDP_HR_like_SDR_e"/>
    <property type="match status" value="1"/>
</dbReference>
<dbReference type="GO" id="GO:0009243">
    <property type="term" value="P:O antigen biosynthetic process"/>
    <property type="evidence" value="ECO:0007669"/>
    <property type="project" value="UniProtKB-UniPathway"/>
</dbReference>
<dbReference type="UniPathway" id="UPA00124"/>
<dbReference type="Pfam" id="PF04321">
    <property type="entry name" value="RmlD_sub_bind"/>
    <property type="match status" value="1"/>
</dbReference>
<dbReference type="GO" id="GO:0019305">
    <property type="term" value="P:dTDP-rhamnose biosynthetic process"/>
    <property type="evidence" value="ECO:0007669"/>
    <property type="project" value="UniProtKB-UniPathway"/>
</dbReference>
<dbReference type="EC" id="1.1.1.133" evidence="3 6"/>
<dbReference type="PANTHER" id="PTHR10491">
    <property type="entry name" value="DTDP-4-DEHYDRORHAMNOSE REDUCTASE"/>
    <property type="match status" value="1"/>
</dbReference>
<comment type="pathway">
    <text evidence="1 6">Carbohydrate biosynthesis; dTDP-L-rhamnose biosynthesis.</text>
</comment>
<evidence type="ECO:0000256" key="5">
    <source>
        <dbReference type="ARBA" id="ARBA00048200"/>
    </source>
</evidence>
<accession>A0A2A5B905</accession>
<dbReference type="Gene3D" id="3.90.25.10">
    <property type="entry name" value="UDP-galactose 4-epimerase, domain 1"/>
    <property type="match status" value="1"/>
</dbReference>
<dbReference type="GO" id="GO:0008831">
    <property type="term" value="F:dTDP-4-dehydrorhamnose reductase activity"/>
    <property type="evidence" value="ECO:0007669"/>
    <property type="project" value="UniProtKB-EC"/>
</dbReference>
<gene>
    <name evidence="8" type="primary">rfbD</name>
    <name evidence="8" type="ORF">COA96_02615</name>
</gene>
<comment type="caution">
    <text evidence="8">The sequence shown here is derived from an EMBL/GenBank/DDBJ whole genome shotgun (WGS) entry which is preliminary data.</text>
</comment>
<dbReference type="SUPFAM" id="SSF51735">
    <property type="entry name" value="NAD(P)-binding Rossmann-fold domains"/>
    <property type="match status" value="1"/>
</dbReference>
<comment type="similarity">
    <text evidence="2 6">Belongs to the dTDP-4-dehydrorhamnose reductase family.</text>
</comment>
<comment type="cofactor">
    <cofactor evidence="6">
        <name>Mg(2+)</name>
        <dbReference type="ChEBI" id="CHEBI:18420"/>
    </cofactor>
    <text evidence="6">Binds 1 Mg(2+) ion per monomer.</text>
</comment>
<dbReference type="UniPathway" id="UPA00281"/>
<keyword evidence="6" id="KW-0521">NADP</keyword>
<keyword evidence="6" id="KW-0560">Oxidoreductase</keyword>
<evidence type="ECO:0000313" key="9">
    <source>
        <dbReference type="Proteomes" id="UP000218327"/>
    </source>
</evidence>
<proteinExistence type="inferred from homology"/>
<dbReference type="Gene3D" id="3.40.50.720">
    <property type="entry name" value="NAD(P)-binding Rossmann-like Domain"/>
    <property type="match status" value="1"/>
</dbReference>
<comment type="function">
    <text evidence="6">Catalyzes the reduction of dTDP-6-deoxy-L-lyxo-4-hexulose to yield dTDP-L-rhamnose.</text>
</comment>
<evidence type="ECO:0000256" key="1">
    <source>
        <dbReference type="ARBA" id="ARBA00004781"/>
    </source>
</evidence>
<dbReference type="EMBL" id="NVVJ01000005">
    <property type="protein sequence ID" value="PCJ27811.1"/>
    <property type="molecule type" value="Genomic_DNA"/>
</dbReference>
<feature type="domain" description="RmlD-like substrate binding" evidence="7">
    <location>
        <begin position="2"/>
        <end position="294"/>
    </location>
</feature>
<dbReference type="InterPro" id="IPR005913">
    <property type="entry name" value="dTDP_dehydrorham_reduct"/>
</dbReference>
<dbReference type="NCBIfam" id="TIGR01214">
    <property type="entry name" value="rmlD"/>
    <property type="match status" value="1"/>
</dbReference>
<comment type="catalytic activity">
    <reaction evidence="5 6">
        <text>dTDP-beta-L-rhamnose + NADP(+) = dTDP-4-dehydro-beta-L-rhamnose + NADPH + H(+)</text>
        <dbReference type="Rhea" id="RHEA:21796"/>
        <dbReference type="ChEBI" id="CHEBI:15378"/>
        <dbReference type="ChEBI" id="CHEBI:57510"/>
        <dbReference type="ChEBI" id="CHEBI:57783"/>
        <dbReference type="ChEBI" id="CHEBI:58349"/>
        <dbReference type="ChEBI" id="CHEBI:62830"/>
        <dbReference type="EC" id="1.1.1.133"/>
    </reaction>
</comment>
<reference evidence="9" key="1">
    <citation type="submission" date="2017-08" db="EMBL/GenBank/DDBJ databases">
        <title>A dynamic microbial community with high functional redundancy inhabits the cold, oxic subseafloor aquifer.</title>
        <authorList>
            <person name="Tully B.J."/>
            <person name="Wheat C.G."/>
            <person name="Glazer B.T."/>
            <person name="Huber J.A."/>
        </authorList>
    </citation>
    <scope>NUCLEOTIDE SEQUENCE [LARGE SCALE GENOMIC DNA]</scope>
</reference>
<evidence type="ECO:0000256" key="3">
    <source>
        <dbReference type="ARBA" id="ARBA00012929"/>
    </source>
</evidence>
<dbReference type="InterPro" id="IPR036291">
    <property type="entry name" value="NAD(P)-bd_dom_sf"/>
</dbReference>